<organism evidence="1 2">
    <name type="scientific">Mesorhizobium hungaricum</name>
    <dbReference type="NCBI Taxonomy" id="1566387"/>
    <lineage>
        <taxon>Bacteria</taxon>
        <taxon>Pseudomonadati</taxon>
        <taxon>Pseudomonadota</taxon>
        <taxon>Alphaproteobacteria</taxon>
        <taxon>Hyphomicrobiales</taxon>
        <taxon>Phyllobacteriaceae</taxon>
        <taxon>Mesorhizobium</taxon>
    </lineage>
</organism>
<dbReference type="EMBL" id="MDEO01000032">
    <property type="protein sequence ID" value="OCX17870.1"/>
    <property type="molecule type" value="Genomic_DNA"/>
</dbReference>
<reference evidence="1 2" key="1">
    <citation type="submission" date="2016-08" db="EMBL/GenBank/DDBJ databases">
        <title>Whole genome sequence of Mesorhizobium sp. strain UASWS1009 isolated from industrial sewage.</title>
        <authorList>
            <person name="Crovadore J."/>
            <person name="Calmin G."/>
            <person name="Chablais R."/>
            <person name="Cochard B."/>
            <person name="Lefort F."/>
        </authorList>
    </citation>
    <scope>NUCLEOTIDE SEQUENCE [LARGE SCALE GENOMIC DNA]</scope>
    <source>
        <strain evidence="1 2">UASWS1009</strain>
    </source>
</reference>
<comment type="caution">
    <text evidence="1">The sequence shown here is derived from an EMBL/GenBank/DDBJ whole genome shotgun (WGS) entry which is preliminary data.</text>
</comment>
<keyword evidence="2" id="KW-1185">Reference proteome</keyword>
<sequence length="125" mass="14282">MSSLEFAQFALQSRVAPPSLGSAGIRLRHAISALLRHDRKRDNRKRRWTANRVKDCWYADDRITLNADEIRDLEELTGLSYGQQELRTNDELIDQASALLAGHETDFYSAFFTALRSMARPSNRA</sequence>
<protein>
    <submittedName>
        <fullName evidence="1">Uncharacterized protein</fullName>
    </submittedName>
</protein>
<evidence type="ECO:0000313" key="1">
    <source>
        <dbReference type="EMBL" id="OCX17870.1"/>
    </source>
</evidence>
<dbReference type="AlphaFoldDB" id="A0A1C2DSW5"/>
<dbReference type="STRING" id="1566387.QV13_12685"/>
<accession>A0A1C2DSW5</accession>
<evidence type="ECO:0000313" key="2">
    <source>
        <dbReference type="Proteomes" id="UP000094412"/>
    </source>
</evidence>
<gene>
    <name evidence="1" type="ORF">QV13_12685</name>
</gene>
<name>A0A1C2DSW5_9HYPH</name>
<proteinExistence type="predicted"/>
<dbReference type="Proteomes" id="UP000094412">
    <property type="component" value="Unassembled WGS sequence"/>
</dbReference>